<dbReference type="RefSeq" id="YP_009998374.1">
    <property type="nucleotide sequence ID" value="NC_052986.1"/>
</dbReference>
<dbReference type="EMBL" id="MT952005">
    <property type="protein sequence ID" value="QOI69674.1"/>
    <property type="molecule type" value="Genomic_DNA"/>
</dbReference>
<evidence type="ECO:0000259" key="2">
    <source>
        <dbReference type="Pfam" id="PF24227"/>
    </source>
</evidence>
<dbReference type="GeneID" id="62680960"/>
<dbReference type="Pfam" id="PF24227">
    <property type="entry name" value="DUF7443"/>
    <property type="match status" value="1"/>
</dbReference>
<sequence length="135" mass="14020">MAEKMILRKLLTALVFERAGKRIDLAPGVVAEFTPEEAKRIQAMNPDLLEYPSDDEVELFNLRQAKKAPAVDLGAGDLNEGPAAAPTKPAAPAKKKGGNKPAADAPAAAPEGPATDAGTGTENGTGTDENNDDEI</sequence>
<dbReference type="InterPro" id="IPR055866">
    <property type="entry name" value="DUF7443"/>
</dbReference>
<keyword evidence="4" id="KW-1185">Reference proteome</keyword>
<evidence type="ECO:0000313" key="4">
    <source>
        <dbReference type="Proteomes" id="UP000593732"/>
    </source>
</evidence>
<evidence type="ECO:0000256" key="1">
    <source>
        <dbReference type="SAM" id="MobiDB-lite"/>
    </source>
</evidence>
<evidence type="ECO:0000313" key="3">
    <source>
        <dbReference type="EMBL" id="QOI69674.1"/>
    </source>
</evidence>
<protein>
    <recommendedName>
        <fullName evidence="2">DUF7443 domain-containing protein</fullName>
    </recommendedName>
</protein>
<reference evidence="3 4" key="1">
    <citation type="submission" date="2020-09" db="EMBL/GenBank/DDBJ databases">
        <authorList>
            <person name="Qin H."/>
            <person name="Tong Y."/>
            <person name="Fan H."/>
            <person name="Song L."/>
            <person name="An X."/>
            <person name="Hu Y."/>
        </authorList>
    </citation>
    <scope>NUCLEOTIDE SEQUENCE [LARGE SCALE GENOMIC DNA]</scope>
</reference>
<accession>A0A7L8ZLF8</accession>
<dbReference type="Proteomes" id="UP000593732">
    <property type="component" value="Segment"/>
</dbReference>
<feature type="domain" description="DUF7443" evidence="2">
    <location>
        <begin position="5"/>
        <end position="72"/>
    </location>
</feature>
<proteinExistence type="predicted"/>
<feature type="compositionally biased region" description="Low complexity" evidence="1">
    <location>
        <begin position="81"/>
        <end position="92"/>
    </location>
</feature>
<name>A0A7L8ZLF8_9CAUD</name>
<feature type="region of interest" description="Disordered" evidence="1">
    <location>
        <begin position="68"/>
        <end position="135"/>
    </location>
</feature>
<feature type="compositionally biased region" description="Low complexity" evidence="1">
    <location>
        <begin position="99"/>
        <end position="128"/>
    </location>
</feature>
<dbReference type="KEGG" id="vg:62680960"/>
<organism evidence="3 4">
    <name type="scientific">Aeromonas phage BUCT551</name>
    <dbReference type="NCBI Taxonomy" id="2776735"/>
    <lineage>
        <taxon>Viruses</taxon>
        <taxon>Duplodnaviria</taxon>
        <taxon>Heunggongvirae</taxon>
        <taxon>Uroviricota</taxon>
        <taxon>Caudoviricetes</taxon>
        <taxon>Casjensviridae</taxon>
        <taxon>Sharonstreetvirus</taxon>
        <taxon>Sharonstreetvirus BUCT551</taxon>
    </lineage>
</organism>